<evidence type="ECO:0000313" key="2">
    <source>
        <dbReference type="EMBL" id="KAJ6853559.1"/>
    </source>
</evidence>
<dbReference type="Proteomes" id="UP001140949">
    <property type="component" value="Unassembled WGS sequence"/>
</dbReference>
<feature type="region of interest" description="Disordered" evidence="1">
    <location>
        <begin position="1"/>
        <end position="26"/>
    </location>
</feature>
<reference evidence="2" key="1">
    <citation type="journal article" date="2023" name="GigaByte">
        <title>Genome assembly of the bearded iris, Iris pallida Lam.</title>
        <authorList>
            <person name="Bruccoleri R.E."/>
            <person name="Oakeley E.J."/>
            <person name="Faust A.M.E."/>
            <person name="Altorfer M."/>
            <person name="Dessus-Babus S."/>
            <person name="Burckhardt D."/>
            <person name="Oertli M."/>
            <person name="Naumann U."/>
            <person name="Petersen F."/>
            <person name="Wong J."/>
        </authorList>
    </citation>
    <scope>NUCLEOTIDE SEQUENCE</scope>
    <source>
        <strain evidence="2">GSM-AAB239-AS_SAM_17_03QT</strain>
    </source>
</reference>
<dbReference type="AlphaFoldDB" id="A0AAX6IJY0"/>
<evidence type="ECO:0000256" key="1">
    <source>
        <dbReference type="SAM" id="MobiDB-lite"/>
    </source>
</evidence>
<feature type="compositionally biased region" description="Low complexity" evidence="1">
    <location>
        <begin position="10"/>
        <end position="26"/>
    </location>
</feature>
<dbReference type="EMBL" id="JANAVB010000506">
    <property type="protein sequence ID" value="KAJ6853559.1"/>
    <property type="molecule type" value="Genomic_DNA"/>
</dbReference>
<protein>
    <submittedName>
        <fullName evidence="2">Nuclear speckle RNA-binding protein B-like</fullName>
    </submittedName>
</protein>
<accession>A0AAX6IJY0</accession>
<sequence length="82" mass="8805">MGAAATATMCSSQPGSSRPCRPPCSRYRPASPISSYDPASFGFLHDLSPGPTHPSSSAPLICSPRPPAPPRRRPLWDLFNHF</sequence>
<name>A0AAX6IJY0_IRIPA</name>
<keyword evidence="3" id="KW-1185">Reference proteome</keyword>
<gene>
    <name evidence="2" type="ORF">M6B38_249405</name>
</gene>
<evidence type="ECO:0000313" key="3">
    <source>
        <dbReference type="Proteomes" id="UP001140949"/>
    </source>
</evidence>
<proteinExistence type="predicted"/>
<organism evidence="2 3">
    <name type="scientific">Iris pallida</name>
    <name type="common">Sweet iris</name>
    <dbReference type="NCBI Taxonomy" id="29817"/>
    <lineage>
        <taxon>Eukaryota</taxon>
        <taxon>Viridiplantae</taxon>
        <taxon>Streptophyta</taxon>
        <taxon>Embryophyta</taxon>
        <taxon>Tracheophyta</taxon>
        <taxon>Spermatophyta</taxon>
        <taxon>Magnoliopsida</taxon>
        <taxon>Liliopsida</taxon>
        <taxon>Asparagales</taxon>
        <taxon>Iridaceae</taxon>
        <taxon>Iridoideae</taxon>
        <taxon>Irideae</taxon>
        <taxon>Iris</taxon>
    </lineage>
</organism>
<comment type="caution">
    <text evidence="2">The sequence shown here is derived from an EMBL/GenBank/DDBJ whole genome shotgun (WGS) entry which is preliminary data.</text>
</comment>
<reference evidence="2" key="2">
    <citation type="submission" date="2023-04" db="EMBL/GenBank/DDBJ databases">
        <authorList>
            <person name="Bruccoleri R.E."/>
            <person name="Oakeley E.J."/>
            <person name="Faust A.-M."/>
            <person name="Dessus-Babus S."/>
            <person name="Altorfer M."/>
            <person name="Burckhardt D."/>
            <person name="Oertli M."/>
            <person name="Naumann U."/>
            <person name="Petersen F."/>
            <person name="Wong J."/>
        </authorList>
    </citation>
    <scope>NUCLEOTIDE SEQUENCE</scope>
    <source>
        <strain evidence="2">GSM-AAB239-AS_SAM_17_03QT</strain>
        <tissue evidence="2">Leaf</tissue>
    </source>
</reference>
<feature type="region of interest" description="Disordered" evidence="1">
    <location>
        <begin position="45"/>
        <end position="73"/>
    </location>
</feature>